<evidence type="ECO:0000313" key="2">
    <source>
        <dbReference type="EMBL" id="JAP33322.1"/>
    </source>
</evidence>
<feature type="region of interest" description="Disordered" evidence="1">
    <location>
        <begin position="101"/>
        <end position="126"/>
    </location>
</feature>
<feature type="region of interest" description="Disordered" evidence="1">
    <location>
        <begin position="44"/>
        <end position="88"/>
    </location>
</feature>
<organism evidence="2">
    <name type="scientific">Solanum chacoense</name>
    <name type="common">Chaco potato</name>
    <dbReference type="NCBI Taxonomy" id="4108"/>
    <lineage>
        <taxon>Eukaryota</taxon>
        <taxon>Viridiplantae</taxon>
        <taxon>Streptophyta</taxon>
        <taxon>Embryophyta</taxon>
        <taxon>Tracheophyta</taxon>
        <taxon>Spermatophyta</taxon>
        <taxon>Magnoliopsida</taxon>
        <taxon>eudicotyledons</taxon>
        <taxon>Gunneridae</taxon>
        <taxon>Pentapetalae</taxon>
        <taxon>asterids</taxon>
        <taxon>lamiids</taxon>
        <taxon>Solanales</taxon>
        <taxon>Solanaceae</taxon>
        <taxon>Solanoideae</taxon>
        <taxon>Solaneae</taxon>
        <taxon>Solanum</taxon>
    </lineage>
</organism>
<proteinExistence type="predicted"/>
<reference evidence="2" key="1">
    <citation type="submission" date="2015-12" db="EMBL/GenBank/DDBJ databases">
        <title>Gene expression during late stages of embryo sac development: a critical building block for successful pollen-pistil interactions.</title>
        <authorList>
            <person name="Liu Y."/>
            <person name="Joly V."/>
            <person name="Sabar M."/>
            <person name="Matton D.P."/>
        </authorList>
    </citation>
    <scope>NUCLEOTIDE SEQUENCE</scope>
</reference>
<feature type="compositionally biased region" description="Basic and acidic residues" evidence="1">
    <location>
        <begin position="71"/>
        <end position="81"/>
    </location>
</feature>
<accession>A0A0V0ILW3</accession>
<protein>
    <submittedName>
        <fullName evidence="2">Putative ovule protein</fullName>
    </submittedName>
</protein>
<feature type="region of interest" description="Disordered" evidence="1">
    <location>
        <begin position="1"/>
        <end position="30"/>
    </location>
</feature>
<name>A0A0V0ILW3_SOLCH</name>
<dbReference type="AlphaFoldDB" id="A0A0V0ILW3"/>
<feature type="compositionally biased region" description="Low complexity" evidence="1">
    <location>
        <begin position="105"/>
        <end position="119"/>
    </location>
</feature>
<dbReference type="EMBL" id="GEDG01005125">
    <property type="protein sequence ID" value="JAP33322.1"/>
    <property type="molecule type" value="Transcribed_RNA"/>
</dbReference>
<sequence length="126" mass="13854">LFFLSLQPPPPPLSLSSPPTATTGGSSDRRLSLSFPRLFLFSPLRQQPAPPVSSQARPPAAATSTASATSELRRGSKPGEIHRRKRQAGRLLSPLLLSFSCENSNNQQPQRNQRAQARQIKPQEFR</sequence>
<feature type="compositionally biased region" description="Low complexity" evidence="1">
    <location>
        <begin position="60"/>
        <end position="70"/>
    </location>
</feature>
<evidence type="ECO:0000256" key="1">
    <source>
        <dbReference type="SAM" id="MobiDB-lite"/>
    </source>
</evidence>
<feature type="non-terminal residue" evidence="2">
    <location>
        <position position="1"/>
    </location>
</feature>